<feature type="binding site" evidence="6">
    <location>
        <begin position="233"/>
        <end position="236"/>
    </location>
    <ligand>
        <name>substrate</name>
    </ligand>
</feature>
<evidence type="ECO:0000256" key="1">
    <source>
        <dbReference type="ARBA" id="ARBA00022670"/>
    </source>
</evidence>
<dbReference type="CDD" id="cd04701">
    <property type="entry name" value="Asparaginase_2"/>
    <property type="match status" value="1"/>
</dbReference>
<dbReference type="PANTHER" id="PTHR10188">
    <property type="entry name" value="L-ASPARAGINASE"/>
    <property type="match status" value="1"/>
</dbReference>
<evidence type="ECO:0000256" key="5">
    <source>
        <dbReference type="PIRSR" id="PIRSR600246-1"/>
    </source>
</evidence>
<evidence type="ECO:0000256" key="3">
    <source>
        <dbReference type="ARBA" id="ARBA00022813"/>
    </source>
</evidence>
<feature type="site" description="Cleavage; by autolysis" evidence="7">
    <location>
        <begin position="204"/>
        <end position="205"/>
    </location>
</feature>
<evidence type="ECO:0000313" key="10">
    <source>
        <dbReference type="Proteomes" id="UP000199537"/>
    </source>
</evidence>
<keyword evidence="8" id="KW-0732">Signal</keyword>
<dbReference type="GO" id="GO:0008233">
    <property type="term" value="F:peptidase activity"/>
    <property type="evidence" value="ECO:0007669"/>
    <property type="project" value="UniProtKB-KW"/>
</dbReference>
<dbReference type="InterPro" id="IPR029055">
    <property type="entry name" value="Ntn_hydrolases_N"/>
</dbReference>
<feature type="chain" id="PRO_5011642595" description="Isoaspartyl peptidase" evidence="8">
    <location>
        <begin position="19"/>
        <end position="342"/>
    </location>
</feature>
<dbReference type="Proteomes" id="UP000199537">
    <property type="component" value="Unassembled WGS sequence"/>
</dbReference>
<dbReference type="SUPFAM" id="SSF56235">
    <property type="entry name" value="N-terminal nucleophile aminohydrolases (Ntn hydrolases)"/>
    <property type="match status" value="1"/>
</dbReference>
<dbReference type="GO" id="GO:0016811">
    <property type="term" value="F:hydrolase activity, acting on carbon-nitrogen (but not peptide) bonds, in linear amides"/>
    <property type="evidence" value="ECO:0007669"/>
    <property type="project" value="UniProtKB-ARBA"/>
</dbReference>
<dbReference type="Gene3D" id="3.60.20.30">
    <property type="entry name" value="(Glycosyl)asparaginase"/>
    <property type="match status" value="1"/>
</dbReference>
<organism evidence="9 10">
    <name type="scientific">Thermoflavifilum thermophilum</name>
    <dbReference type="NCBI Taxonomy" id="1393122"/>
    <lineage>
        <taxon>Bacteria</taxon>
        <taxon>Pseudomonadati</taxon>
        <taxon>Bacteroidota</taxon>
        <taxon>Chitinophagia</taxon>
        <taxon>Chitinophagales</taxon>
        <taxon>Chitinophagaceae</taxon>
        <taxon>Thermoflavifilum</taxon>
    </lineage>
</organism>
<keyword evidence="2" id="KW-0378">Hydrolase</keyword>
<proteinExistence type="predicted"/>
<keyword evidence="1" id="KW-0645">Protease</keyword>
<dbReference type="EMBL" id="FPCJ01000001">
    <property type="protein sequence ID" value="SFV34208.1"/>
    <property type="molecule type" value="Genomic_DNA"/>
</dbReference>
<evidence type="ECO:0000313" key="9">
    <source>
        <dbReference type="EMBL" id="SFV34208.1"/>
    </source>
</evidence>
<protein>
    <recommendedName>
        <fullName evidence="4">Isoaspartyl peptidase</fullName>
    </recommendedName>
</protein>
<dbReference type="Pfam" id="PF01112">
    <property type="entry name" value="Asparaginase_2"/>
    <property type="match status" value="1"/>
</dbReference>
<evidence type="ECO:0000256" key="2">
    <source>
        <dbReference type="ARBA" id="ARBA00022801"/>
    </source>
</evidence>
<sequence length="342" mass="36505">MKIRSLLLACCFCSQMLAAQQQVADPVVLVIHGGAGTIRPEQLSPAMRDSLQAALTQALRAGYAQLQAHHTAIDAVQAAIHVMENSPLFNAGKGAVYTSAGTHEMDAAIMDGATLKAGAVAAVSHIKNPIDAAIAVMRQSPHVLLVGKGAEDFAFAHGVQWAPADYFDTPERKRQWERYRQRTSKQAFVPVSSKDAYYDLHEWGTVGAVALDEQGHLAAGTSTGGIMGKLPGRVGDSPIIGAGTYANDTTCAVSCTGTGEYFMRSLAAKTLSDLIAYKHMPLQQAAQTVIFHIIQPMGGDGGLIALNKNGEFAMPFNTSGMYRGYITRSGKIFIAFFQDESK</sequence>
<gene>
    <name evidence="9" type="ORF">SAMN05660895_1933</name>
</gene>
<feature type="binding site" evidence="6">
    <location>
        <begin position="256"/>
        <end position="259"/>
    </location>
    <ligand>
        <name>substrate</name>
    </ligand>
</feature>
<name>A0A1I7NHS8_9BACT</name>
<evidence type="ECO:0000256" key="8">
    <source>
        <dbReference type="SAM" id="SignalP"/>
    </source>
</evidence>
<dbReference type="FunFam" id="3.60.20.30:FF:000001">
    <property type="entry name" value="Isoaspartyl peptidase/L-asparaginase"/>
    <property type="match status" value="1"/>
</dbReference>
<reference evidence="10" key="1">
    <citation type="submission" date="2016-10" db="EMBL/GenBank/DDBJ databases">
        <authorList>
            <person name="Varghese N."/>
            <person name="Submissions S."/>
        </authorList>
    </citation>
    <scope>NUCLEOTIDE SEQUENCE [LARGE SCALE GENOMIC DNA]</scope>
    <source>
        <strain evidence="10">DSM 14807</strain>
    </source>
</reference>
<feature type="signal peptide" evidence="8">
    <location>
        <begin position="1"/>
        <end position="18"/>
    </location>
</feature>
<keyword evidence="3" id="KW-0068">Autocatalytic cleavage</keyword>
<evidence type="ECO:0000256" key="4">
    <source>
        <dbReference type="ARBA" id="ARBA00069124"/>
    </source>
</evidence>
<feature type="active site" description="Nucleophile" evidence="5">
    <location>
        <position position="205"/>
    </location>
</feature>
<keyword evidence="10" id="KW-1185">Reference proteome</keyword>
<dbReference type="STRING" id="1393122.SAMN05660895_1933"/>
<evidence type="ECO:0000256" key="6">
    <source>
        <dbReference type="PIRSR" id="PIRSR600246-2"/>
    </source>
</evidence>
<dbReference type="OrthoDB" id="9780217at2"/>
<dbReference type="PANTHER" id="PTHR10188:SF6">
    <property type="entry name" value="N(4)-(BETA-N-ACETYLGLUCOSAMINYL)-L-ASPARAGINASE"/>
    <property type="match status" value="1"/>
</dbReference>
<dbReference type="RefSeq" id="WP_092460122.1">
    <property type="nucleotide sequence ID" value="NZ_FPCJ01000001.1"/>
</dbReference>
<accession>A0A1I7NHS8</accession>
<dbReference type="GO" id="GO:0006508">
    <property type="term" value="P:proteolysis"/>
    <property type="evidence" value="ECO:0007669"/>
    <property type="project" value="UniProtKB-KW"/>
</dbReference>
<evidence type="ECO:0000256" key="7">
    <source>
        <dbReference type="PIRSR" id="PIRSR600246-3"/>
    </source>
</evidence>
<dbReference type="InterPro" id="IPR000246">
    <property type="entry name" value="Peptidase_T2"/>
</dbReference>
<dbReference type="AlphaFoldDB" id="A0A1I7NHS8"/>